<gene>
    <name evidence="1" type="ORF">GRQ65_08695</name>
</gene>
<evidence type="ECO:0000313" key="2">
    <source>
        <dbReference type="Proteomes" id="UP000473325"/>
    </source>
</evidence>
<dbReference type="InterPro" id="IPR027417">
    <property type="entry name" value="P-loop_NTPase"/>
</dbReference>
<evidence type="ECO:0000313" key="1">
    <source>
        <dbReference type="EMBL" id="MXG89626.1"/>
    </source>
</evidence>
<sequence length="350" mass="38716">MASTVYLHIGLPKTGTTYLQSVLWGARDQLARDGYLLPGSGHREHLWAALDLQERRNLARRHPDAPGTLERLLAEVERHRGPAIITHEFFCGARRAQVDRLLERLAPAQVHVVVTARDALGMLTAGWAEYVKNGGTTPLSEMGGEATDGQAEFGWRTWDLAGVLRRWGRQLPPEQVHVVPMPGRGAPRDQHWRNVATVLGLDPARYDAPEEARNPALGVTQVELLRRINPHLTGEGGGFRRPVDRGTWIRGYLAERHLVGQGGERLGAGPEQVAECRERAEKAVAMIRRRGFHVQGEVESLLVPHDLPVRQRPHDVSDAELLGSASMLVAGLLEDVRRLSRDAPDLIEGA</sequence>
<accession>A0A6L7EVA4</accession>
<protein>
    <recommendedName>
        <fullName evidence="3">Sulfotransferase family protein</fullName>
    </recommendedName>
</protein>
<dbReference type="AlphaFoldDB" id="A0A6L7EVA4"/>
<keyword evidence="2" id="KW-1185">Reference proteome</keyword>
<reference evidence="1 2" key="1">
    <citation type="submission" date="2019-12" db="EMBL/GenBank/DDBJ databases">
        <authorList>
            <person name="Kun Z."/>
        </authorList>
    </citation>
    <scope>NUCLEOTIDE SEQUENCE [LARGE SCALE GENOMIC DNA]</scope>
    <source>
        <strain evidence="1 2">YIM 123512</strain>
    </source>
</reference>
<comment type="caution">
    <text evidence="1">The sequence shown here is derived from an EMBL/GenBank/DDBJ whole genome shotgun (WGS) entry which is preliminary data.</text>
</comment>
<dbReference type="SUPFAM" id="SSF52540">
    <property type="entry name" value="P-loop containing nucleoside triphosphate hydrolases"/>
    <property type="match status" value="1"/>
</dbReference>
<organism evidence="1 2">
    <name type="scientific">Nocardioides flavescens</name>
    <dbReference type="NCBI Taxonomy" id="2691959"/>
    <lineage>
        <taxon>Bacteria</taxon>
        <taxon>Bacillati</taxon>
        <taxon>Actinomycetota</taxon>
        <taxon>Actinomycetes</taxon>
        <taxon>Propionibacteriales</taxon>
        <taxon>Nocardioidaceae</taxon>
        <taxon>Nocardioides</taxon>
    </lineage>
</organism>
<dbReference type="Gene3D" id="3.40.50.300">
    <property type="entry name" value="P-loop containing nucleotide triphosphate hydrolases"/>
    <property type="match status" value="1"/>
</dbReference>
<name>A0A6L7EVA4_9ACTN</name>
<proteinExistence type="predicted"/>
<dbReference type="Proteomes" id="UP000473325">
    <property type="component" value="Unassembled WGS sequence"/>
</dbReference>
<evidence type="ECO:0008006" key="3">
    <source>
        <dbReference type="Google" id="ProtNLM"/>
    </source>
</evidence>
<dbReference type="RefSeq" id="WP_160877217.1">
    <property type="nucleotide sequence ID" value="NZ_WUEK01000004.1"/>
</dbReference>
<dbReference type="EMBL" id="WUEK01000004">
    <property type="protein sequence ID" value="MXG89626.1"/>
    <property type="molecule type" value="Genomic_DNA"/>
</dbReference>